<sequence>MRCRYLSRYRNEICSFNDDIQGTAAVTVGTLIAASRAAGGQLSEKKIVFLGAGSAGCGIAEMIIAQTQREGLSEEAARQKVFMVDRFGLLTDKMPNLLPFQTKLVQKRENLSDWDTDSDVLSLLDVVRNVKPDILIGVSGQTGLFTEEIIREMHKHCPRPIVMPLSNPTSRVIGSHTAGHYRLD</sequence>
<dbReference type="GO" id="GO:0016616">
    <property type="term" value="F:oxidoreductase activity, acting on the CH-OH group of donors, NAD or NADP as acceptor"/>
    <property type="evidence" value="ECO:0007669"/>
    <property type="project" value="InterPro"/>
</dbReference>
<comment type="similarity">
    <text evidence="1">Belongs to the malic enzymes family.</text>
</comment>
<name>A0A8S0FVA2_ECOLX</name>
<gene>
    <name evidence="3" type="ORF">EIMP300_52880</name>
</gene>
<dbReference type="Proteomes" id="UP000467488">
    <property type="component" value="Chromosome"/>
</dbReference>
<dbReference type="PANTHER" id="PTHR23406:SF34">
    <property type="entry name" value="NAD-DEPENDENT MALIC ENZYME, MITOCHONDRIAL"/>
    <property type="match status" value="1"/>
</dbReference>
<dbReference type="InterPro" id="IPR001891">
    <property type="entry name" value="Malic_OxRdtase"/>
</dbReference>
<accession>A0A8S0FVA2</accession>
<evidence type="ECO:0000313" key="4">
    <source>
        <dbReference type="Proteomes" id="UP000467488"/>
    </source>
</evidence>
<keyword evidence="1" id="KW-0479">Metal-binding</keyword>
<dbReference type="Gene3D" id="3.40.50.720">
    <property type="entry name" value="NAD(P)-binding Rossmann-like Domain"/>
    <property type="match status" value="1"/>
</dbReference>
<dbReference type="GO" id="GO:0051287">
    <property type="term" value="F:NAD binding"/>
    <property type="evidence" value="ECO:0007669"/>
    <property type="project" value="InterPro"/>
</dbReference>
<dbReference type="SUPFAM" id="SSF51735">
    <property type="entry name" value="NAD(P)-binding Rossmann-fold domains"/>
    <property type="match status" value="1"/>
</dbReference>
<dbReference type="GO" id="GO:0004470">
    <property type="term" value="F:malic enzyme activity"/>
    <property type="evidence" value="ECO:0007669"/>
    <property type="project" value="InterPro"/>
</dbReference>
<proteinExistence type="inferred from homology"/>
<feature type="domain" description="Malic enzyme NAD-binding" evidence="2">
    <location>
        <begin position="20"/>
        <end position="184"/>
    </location>
</feature>
<dbReference type="EMBL" id="AP022360">
    <property type="protein sequence ID" value="BBU83888.1"/>
    <property type="molecule type" value="Genomic_DNA"/>
</dbReference>
<dbReference type="GO" id="GO:0005829">
    <property type="term" value="C:cytosol"/>
    <property type="evidence" value="ECO:0007669"/>
    <property type="project" value="TreeGrafter"/>
</dbReference>
<evidence type="ECO:0000259" key="2">
    <source>
        <dbReference type="SMART" id="SM00919"/>
    </source>
</evidence>
<dbReference type="GO" id="GO:0046872">
    <property type="term" value="F:metal ion binding"/>
    <property type="evidence" value="ECO:0007669"/>
    <property type="project" value="UniProtKB-KW"/>
</dbReference>
<reference evidence="3 4" key="1">
    <citation type="submission" date="2020-01" db="EMBL/GenBank/DDBJ databases">
        <title>Dynamics of blaIMP-6 dissemination in carbapenem resistant Enterobacteriacea isolated from regional surveillance in Osaka, Japan.</title>
        <authorList>
            <person name="Abe R."/>
            <person name="Akeda Y."/>
            <person name="Sugawara Y."/>
            <person name="Yamamoto N."/>
            <person name="Tomono K."/>
            <person name="Takeuchi D."/>
            <person name="Kawahara R."/>
            <person name="Hamada S."/>
        </authorList>
    </citation>
    <scope>NUCLEOTIDE SEQUENCE [LARGE SCALE GENOMIC DNA]</scope>
    <source>
        <strain evidence="3 4">E300</strain>
    </source>
</reference>
<dbReference type="InterPro" id="IPR015884">
    <property type="entry name" value="Malic_enzyme_CS"/>
</dbReference>
<evidence type="ECO:0000313" key="3">
    <source>
        <dbReference type="EMBL" id="BBU83888.1"/>
    </source>
</evidence>
<dbReference type="InterPro" id="IPR036291">
    <property type="entry name" value="NAD(P)-bd_dom_sf"/>
</dbReference>
<dbReference type="PANTHER" id="PTHR23406">
    <property type="entry name" value="MALIC ENZYME-RELATED"/>
    <property type="match status" value="1"/>
</dbReference>
<dbReference type="PROSITE" id="PS00331">
    <property type="entry name" value="MALIC_ENZYMES"/>
    <property type="match status" value="1"/>
</dbReference>
<evidence type="ECO:0000256" key="1">
    <source>
        <dbReference type="RuleBase" id="RU003427"/>
    </source>
</evidence>
<dbReference type="SMART" id="SM00919">
    <property type="entry name" value="Malic_M"/>
    <property type="match status" value="1"/>
</dbReference>
<dbReference type="InterPro" id="IPR012302">
    <property type="entry name" value="Malic_NAD-bd"/>
</dbReference>
<organism evidence="3 4">
    <name type="scientific">Escherichia coli</name>
    <dbReference type="NCBI Taxonomy" id="562"/>
    <lineage>
        <taxon>Bacteria</taxon>
        <taxon>Pseudomonadati</taxon>
        <taxon>Pseudomonadota</taxon>
        <taxon>Gammaproteobacteria</taxon>
        <taxon>Enterobacterales</taxon>
        <taxon>Enterobacteriaceae</taxon>
        <taxon>Escherichia</taxon>
    </lineage>
</organism>
<dbReference type="Pfam" id="PF03949">
    <property type="entry name" value="Malic_M"/>
    <property type="match status" value="1"/>
</dbReference>
<protein>
    <recommendedName>
        <fullName evidence="2">Malic enzyme NAD-binding domain-containing protein</fullName>
    </recommendedName>
</protein>
<dbReference type="GO" id="GO:0006108">
    <property type="term" value="P:malate metabolic process"/>
    <property type="evidence" value="ECO:0007669"/>
    <property type="project" value="TreeGrafter"/>
</dbReference>
<dbReference type="PRINTS" id="PR00072">
    <property type="entry name" value="MALOXRDTASE"/>
</dbReference>
<dbReference type="AlphaFoldDB" id="A0A8S0FVA2"/>